<name>A0ABW0PVQ9_9HYPH</name>
<dbReference type="PRINTS" id="PR00069">
    <property type="entry name" value="ALDKETRDTASE"/>
</dbReference>
<evidence type="ECO:0000313" key="5">
    <source>
        <dbReference type="EMBL" id="MFC5516558.1"/>
    </source>
</evidence>
<comment type="similarity">
    <text evidence="1">Belongs to the aldo/keto reductase family.</text>
</comment>
<reference evidence="6" key="1">
    <citation type="journal article" date="2019" name="Int. J. Syst. Evol. Microbiol.">
        <title>The Global Catalogue of Microorganisms (GCM) 10K type strain sequencing project: providing services to taxonomists for standard genome sequencing and annotation.</title>
        <authorList>
            <consortium name="The Broad Institute Genomics Platform"/>
            <consortium name="The Broad Institute Genome Sequencing Center for Infectious Disease"/>
            <person name="Wu L."/>
            <person name="Ma J."/>
        </authorList>
    </citation>
    <scope>NUCLEOTIDE SEQUENCE [LARGE SCALE GENOMIC DNA]</scope>
    <source>
        <strain evidence="6">KACC 12633</strain>
    </source>
</reference>
<feature type="domain" description="NADP-dependent oxidoreductase" evidence="4">
    <location>
        <begin position="21"/>
        <end position="252"/>
    </location>
</feature>
<evidence type="ECO:0000256" key="3">
    <source>
        <dbReference type="ARBA" id="ARBA00023002"/>
    </source>
</evidence>
<dbReference type="PANTHER" id="PTHR43827">
    <property type="entry name" value="2,5-DIKETO-D-GLUCONIC ACID REDUCTASE"/>
    <property type="match status" value="1"/>
</dbReference>
<comment type="caution">
    <text evidence="5">The sequence shown here is derived from an EMBL/GenBank/DDBJ whole genome shotgun (WGS) entry which is preliminary data.</text>
</comment>
<evidence type="ECO:0000259" key="4">
    <source>
        <dbReference type="Pfam" id="PF00248"/>
    </source>
</evidence>
<dbReference type="InterPro" id="IPR036812">
    <property type="entry name" value="NAD(P)_OxRdtase_dom_sf"/>
</dbReference>
<dbReference type="PROSITE" id="PS00798">
    <property type="entry name" value="ALDOKETO_REDUCTASE_1"/>
    <property type="match status" value="1"/>
</dbReference>
<evidence type="ECO:0000313" key="6">
    <source>
        <dbReference type="Proteomes" id="UP001596150"/>
    </source>
</evidence>
<accession>A0ABW0PVQ9</accession>
<proteinExistence type="inferred from homology"/>
<evidence type="ECO:0000256" key="2">
    <source>
        <dbReference type="ARBA" id="ARBA00022857"/>
    </source>
</evidence>
<dbReference type="InterPro" id="IPR020471">
    <property type="entry name" value="AKR"/>
</dbReference>
<dbReference type="SUPFAM" id="SSF51430">
    <property type="entry name" value="NAD(P)-linked oxidoreductase"/>
    <property type="match status" value="1"/>
</dbReference>
<keyword evidence="3" id="KW-0560">Oxidoreductase</keyword>
<dbReference type="Pfam" id="PF00248">
    <property type="entry name" value="Aldo_ket_red"/>
    <property type="match status" value="1"/>
</dbReference>
<dbReference type="RefSeq" id="WP_266344196.1">
    <property type="nucleotide sequence ID" value="NZ_JAPKNH010000004.1"/>
</dbReference>
<dbReference type="InterPro" id="IPR018170">
    <property type="entry name" value="Aldo/ket_reductase_CS"/>
</dbReference>
<keyword evidence="2" id="KW-0521">NADP</keyword>
<dbReference type="Proteomes" id="UP001596150">
    <property type="component" value="Unassembled WGS sequence"/>
</dbReference>
<protein>
    <submittedName>
        <fullName evidence="5">Aldo/keto reductase</fullName>
    </submittedName>
</protein>
<keyword evidence="6" id="KW-1185">Reference proteome</keyword>
<organism evidence="5 6">
    <name type="scientific">Kaistia terrae</name>
    <dbReference type="NCBI Taxonomy" id="537017"/>
    <lineage>
        <taxon>Bacteria</taxon>
        <taxon>Pseudomonadati</taxon>
        <taxon>Pseudomonadota</taxon>
        <taxon>Alphaproteobacteria</taxon>
        <taxon>Hyphomicrobiales</taxon>
        <taxon>Kaistiaceae</taxon>
        <taxon>Kaistia</taxon>
    </lineage>
</organism>
<dbReference type="EMBL" id="JBHSML010000003">
    <property type="protein sequence ID" value="MFC5516558.1"/>
    <property type="molecule type" value="Genomic_DNA"/>
</dbReference>
<dbReference type="PIRSF" id="PIRSF000097">
    <property type="entry name" value="AKR"/>
    <property type="match status" value="1"/>
</dbReference>
<sequence length="272" mass="29905">MNLYFQKAYQRSFGTFPLTGDTLTNAVADAAKVGYRAFDTAQMYNNEAEVGAAIAALGLPREEVCVTTKVHPDNFTDALFLASVESSLKKLGLDRVDALLLHWPAYDGDNATSLRLLQKAKRQGLADHIGISNYTAKMMRDAAALLDEPIITNQVEFHPLLDQSILLKAATETGIPLSSYCSVARGEVFKYPLFADIGAPYGKTAAQTVLRWILQKGVPINTMSTKPDNIRANFDVMDFTLSSIDMDRIDAMRATGYRCVDKAKVPTAPEWD</sequence>
<dbReference type="InterPro" id="IPR023210">
    <property type="entry name" value="NADP_OxRdtase_dom"/>
</dbReference>
<evidence type="ECO:0000256" key="1">
    <source>
        <dbReference type="ARBA" id="ARBA00007905"/>
    </source>
</evidence>
<dbReference type="Gene3D" id="3.20.20.100">
    <property type="entry name" value="NADP-dependent oxidoreductase domain"/>
    <property type="match status" value="1"/>
</dbReference>
<dbReference type="PANTHER" id="PTHR43827:SF3">
    <property type="entry name" value="NADP-DEPENDENT OXIDOREDUCTASE DOMAIN-CONTAINING PROTEIN"/>
    <property type="match status" value="1"/>
</dbReference>
<gene>
    <name evidence="5" type="ORF">ACFPP9_12315</name>
</gene>